<dbReference type="HOGENOM" id="CLU_1544897_0_0_4"/>
<dbReference type="EMBL" id="AE016825">
    <property type="protein sequence ID" value="AAQ59990.1"/>
    <property type="molecule type" value="Genomic_DNA"/>
</dbReference>
<dbReference type="Proteomes" id="UP000001424">
    <property type="component" value="Chromosome"/>
</dbReference>
<evidence type="ECO:0000313" key="2">
    <source>
        <dbReference type="Proteomes" id="UP000001424"/>
    </source>
</evidence>
<dbReference type="AlphaFoldDB" id="Q7NVM4"/>
<evidence type="ECO:0000313" key="1">
    <source>
        <dbReference type="EMBL" id="AAQ59990.1"/>
    </source>
</evidence>
<organism evidence="1 2">
    <name type="scientific">Chromobacterium violaceum (strain ATCC 12472 / DSM 30191 / JCM 1249 / CCUG 213 / NBRC 12614 / NCIMB 9131 / NCTC 9757 / MK)</name>
    <dbReference type="NCBI Taxonomy" id="243365"/>
    <lineage>
        <taxon>Bacteria</taxon>
        <taxon>Pseudomonadati</taxon>
        <taxon>Pseudomonadota</taxon>
        <taxon>Betaproteobacteria</taxon>
        <taxon>Neisseriales</taxon>
        <taxon>Chromobacteriaceae</taxon>
        <taxon>Chromobacterium</taxon>
    </lineage>
</organism>
<proteinExistence type="predicted"/>
<reference evidence="1 2" key="1">
    <citation type="journal article" date="2003" name="Proc. Natl. Acad. Sci. U.S.A.">
        <title>The complete genome sequence of Chromobacterium violaceum reveals remarkable and exploitable bacterial adaptability.</title>
        <authorList>
            <person name="Vasconcelos A.T.R."/>
            <person name="de Almeida D.F."/>
            <person name="Almeida F.C."/>
            <person name="de Almeida L.G.P."/>
            <person name="de Almeida R."/>
            <person name="Goncalves J.A.A."/>
            <person name="Andrade E.M."/>
            <person name="Antonio R.V."/>
            <person name="Araripe J."/>
            <person name="de Araujo M.F.F."/>
            <person name="Filho S.A."/>
            <person name="Azevedo V."/>
            <person name="Batista A.J."/>
            <person name="Bataus L.A.M."/>
            <person name="Batista J.S."/>
            <person name="Belo A."/>
            <person name="vander Berg C."/>
            <person name="Blamey J."/>
            <person name="Bogo M."/>
            <person name="Bonato S."/>
            <person name="Bordignon J."/>
            <person name="Brito C.A."/>
            <person name="Brocchi M."/>
            <person name="Burity H.A."/>
            <person name="Camargo A.A."/>
            <person name="Cardoso D.D.P."/>
            <person name="Carneiro N.P."/>
            <person name="Carraro D.M."/>
            <person name="Carvalho C.M.B."/>
            <person name="Cascardo J.C.M."/>
            <person name="Cavada B.S."/>
            <person name="Chueire L.M.O."/>
            <person name="Pasa T.B.C."/>
            <person name="Duran N."/>
            <person name="Fagundes N."/>
            <person name="Falcao C.L."/>
            <person name="Fantinatti F."/>
            <person name="Farias I.P."/>
            <person name="Felipe M.S.S."/>
            <person name="Ferrari L.P."/>
            <person name="Ferro J.A."/>
            <person name="Ferro M.I.T."/>
            <person name="Franco G.R."/>
            <person name="Freitas N.S.A."/>
            <person name="Furlan L.R."/>
            <person name="Gazzinelli R.T."/>
            <person name="Gomes E.A."/>
            <person name="Goncalves P.R."/>
            <person name="Grangeiro T.B."/>
            <person name="Grattapaglia D."/>
            <person name="Grisard E.C."/>
            <person name="Guimaraes C.T."/>
            <person name="Hanna E.S."/>
            <person name="Hungria M."/>
            <person name="Jardim S.N."/>
            <person name="Laurino J."/>
            <person name="Leoi L.C.T."/>
            <person name="Fassarella L."/>
            <person name="Lima A."/>
            <person name="Loureiro M.F."/>
            <person name="Lyra M.C.P."/>
            <person name="Macedo M."/>
            <person name="Madeira H.M.F."/>
            <person name="Manfio G.P."/>
            <person name="Maranhao A.Q."/>
            <person name="Martins W.S."/>
            <person name="di Mauro S.M.Z."/>
            <person name="de Medeiros S.R.B."/>
            <person name="Meissner R.D.V."/>
            <person name="Menck C.F.M."/>
            <person name="Moreira M.A.M."/>
            <person name="Nascimento F.F."/>
            <person name="Nicolas M.F."/>
            <person name="Oliveira J.G."/>
            <person name="Oliveira S.C."/>
            <person name="Paixao R.F.C."/>
            <person name="Parente J.A."/>
            <person name="Pedrosa F.O."/>
            <person name="Pena S.J.D."/>
            <person name="Perreira J.O."/>
            <person name="Perreira M."/>
            <person name="Pinto L.S.R.C."/>
            <person name="Pinto L.S."/>
            <person name="Porto J.I.R."/>
            <person name="Potrich D.P."/>
            <person name="Neto C.E.R."/>
            <person name="Reis A.M.M."/>
            <person name="Rigo L.U."/>
            <person name="Rondinelli E."/>
            <person name="dos Santos E.B.P."/>
            <person name="Santos F.R."/>
            <person name="Schneider M.P.C."/>
            <person name="Seuanez H.N."/>
            <person name="Silva A.M.R."/>
            <person name="da Silva A.L.C."/>
            <person name="Silva D.W."/>
            <person name="Silva R."/>
            <person name="Simoes I.C."/>
            <person name="Simon D."/>
            <person name="Soares C.M.A."/>
            <person name="Soares R.B.A."/>
            <person name="Souza E.M."/>
            <person name="Souza K.R.L."/>
            <person name="Souza R.C."/>
            <person name="Steffens M.B.R."/>
            <person name="Steindel M."/>
            <person name="Teixeira S.R."/>
            <person name="Urmenyi T."/>
            <person name="Vettore A."/>
            <person name="Wassem R."/>
            <person name="Zaha A."/>
            <person name="Simpson A.J.G."/>
        </authorList>
    </citation>
    <scope>NUCLEOTIDE SEQUENCE [LARGE SCALE GENOMIC DNA]</scope>
    <source>
        <strain evidence="2">ATCC 12472 / DSM 30191 / JCM 1249 / NBRC 12614 / NCIMB 9131 / NCTC 9757</strain>
    </source>
</reference>
<name>Q7NVM4_CHRVO</name>
<dbReference type="KEGG" id="cvi:CV_2318"/>
<keyword evidence="2" id="KW-1185">Reference proteome</keyword>
<protein>
    <submittedName>
        <fullName evidence="1">Uncharacterized protein</fullName>
    </submittedName>
</protein>
<accession>Q7NVM4</accession>
<sequence>MGSVLFQATVACFKVSELPFDDPERMLDFGPNLGFDRFDPTNLLVIRRIGQHFALAGPNGDPPAYHLRFLFHTFVHVCQVCIAKDIDFLAVQQLIGHRDICHIGGGASHVMHQAGWASTPYGLSCRSTTDCPSWFDACPDRVHSGRSCWDWARGSGWQMMFCVNISPLSDKCW</sequence>
<gene>
    <name evidence="1" type="ordered locus">CV_2318</name>
</gene>